<feature type="region of interest" description="Disordered" evidence="1">
    <location>
        <begin position="53"/>
        <end position="252"/>
    </location>
</feature>
<keyword evidence="2" id="KW-1133">Transmembrane helix</keyword>
<comment type="caution">
    <text evidence="3">The sequence shown here is derived from an EMBL/GenBank/DDBJ whole genome shotgun (WGS) entry which is preliminary data.</text>
</comment>
<keyword evidence="2" id="KW-0812">Transmembrane</keyword>
<proteinExistence type="predicted"/>
<evidence type="ECO:0000313" key="3">
    <source>
        <dbReference type="EMBL" id="MBR9972903.1"/>
    </source>
</evidence>
<gene>
    <name evidence="3" type="ORF">KEC16_14360</name>
</gene>
<feature type="transmembrane region" description="Helical" evidence="2">
    <location>
        <begin position="25"/>
        <end position="42"/>
    </location>
</feature>
<keyword evidence="2" id="KW-0472">Membrane</keyword>
<evidence type="ECO:0008006" key="5">
    <source>
        <dbReference type="Google" id="ProtNLM"/>
    </source>
</evidence>
<feature type="compositionally biased region" description="Polar residues" evidence="1">
    <location>
        <begin position="234"/>
        <end position="252"/>
    </location>
</feature>
<evidence type="ECO:0000256" key="2">
    <source>
        <dbReference type="SAM" id="Phobius"/>
    </source>
</evidence>
<keyword evidence="4" id="KW-1185">Reference proteome</keyword>
<feature type="compositionally biased region" description="Polar residues" evidence="1">
    <location>
        <begin position="212"/>
        <end position="221"/>
    </location>
</feature>
<feature type="compositionally biased region" description="Low complexity" evidence="1">
    <location>
        <begin position="78"/>
        <end position="91"/>
    </location>
</feature>
<evidence type="ECO:0000256" key="1">
    <source>
        <dbReference type="SAM" id="MobiDB-lite"/>
    </source>
</evidence>
<feature type="compositionally biased region" description="Polar residues" evidence="1">
    <location>
        <begin position="145"/>
        <end position="161"/>
    </location>
</feature>
<feature type="compositionally biased region" description="Basic and acidic residues" evidence="1">
    <location>
        <begin position="107"/>
        <end position="123"/>
    </location>
</feature>
<name>A0ABS5IGT0_9PROT</name>
<sequence>MNTKSDNDDLKSNIRALRRMAHRQALVLAALATIGTAGYLAARTDTDNAVAAVGEQADARQQSATAPQPAPADRQETVAAVAPHPDAVASPQHPSVPEMGTQSQPKSGEEKPRETKATRERSVAKAAITAPARPTALPSERSKHTASASEPPTQPAQNSRTEPAAEHHSGTPSNVTAMPAVLPAKAETGQVHPVTAVVRSEPPMIDPGRQASDISHNSKPSVTLRPELTPLQKIVSSQDRALQSLNTIPNRQ</sequence>
<organism evidence="3 4">
    <name type="scientific">Magnetospirillum sulfuroxidans</name>
    <dbReference type="NCBI Taxonomy" id="611300"/>
    <lineage>
        <taxon>Bacteria</taxon>
        <taxon>Pseudomonadati</taxon>
        <taxon>Pseudomonadota</taxon>
        <taxon>Alphaproteobacteria</taxon>
        <taxon>Rhodospirillales</taxon>
        <taxon>Rhodospirillaceae</taxon>
        <taxon>Magnetospirillum</taxon>
    </lineage>
</organism>
<dbReference type="EMBL" id="JAGTUF010000015">
    <property type="protein sequence ID" value="MBR9972903.1"/>
    <property type="molecule type" value="Genomic_DNA"/>
</dbReference>
<reference evidence="3 4" key="1">
    <citation type="submission" date="2021-04" db="EMBL/GenBank/DDBJ databases">
        <title>Magnetospirillum sulfuroxidans sp. nov., a facultative chemolithoautotrophic sulfur-oxidizing alphaproteobacterium isolated from freshwater sediment and proposals for Paramagetospirillum gen. nov., and Magnetospirillaceae fam. nov.</title>
        <authorList>
            <person name="Koziaeva V."/>
            <person name="Geelhoed J.S."/>
            <person name="Sorokin D.Y."/>
            <person name="Grouzdev D.S."/>
        </authorList>
    </citation>
    <scope>NUCLEOTIDE SEQUENCE [LARGE SCALE GENOMIC DNA]</scope>
    <source>
        <strain evidence="3 4">J10</strain>
    </source>
</reference>
<protein>
    <recommendedName>
        <fullName evidence="5">Extensin</fullName>
    </recommendedName>
</protein>
<evidence type="ECO:0000313" key="4">
    <source>
        <dbReference type="Proteomes" id="UP000680714"/>
    </source>
</evidence>
<dbReference type="RefSeq" id="WP_211550127.1">
    <property type="nucleotide sequence ID" value="NZ_JAGTUF010000015.1"/>
</dbReference>
<dbReference type="Proteomes" id="UP000680714">
    <property type="component" value="Unassembled WGS sequence"/>
</dbReference>
<accession>A0ABS5IGT0</accession>